<proteinExistence type="predicted"/>
<keyword evidence="2" id="KW-0430">Lectin</keyword>
<dbReference type="GO" id="GO:0030246">
    <property type="term" value="F:carbohydrate binding"/>
    <property type="evidence" value="ECO:0007669"/>
    <property type="project" value="UniProtKB-KW"/>
</dbReference>
<sequence>MSLRVLNAVVCLSLTLTICSLSLFILQRDTKHYAWTSGEYGGFIAVGNANEGFVSCSSYGAKYASMADVMYNIPTLALRPGRYRAGMFFVVSNNFTIVKTCESCSPICVYGKSREVTMKNRAHFFAMDGNDPRCEQSGGALINGGCVWTTSPYSCQTGWMTSHDMGICYKQFDMVLKRETDLLCYRNGAVVTTLKETLRFTQDISSVGLWYQSSTFEQFVDRFGIERVNTVRSRKTVVCVRPFEYDRLVGDSRGCDPGWVTYNGSCHLYLRRAVPNHDAAMICGLVFAKVATQELTELVYIRYQIKTWHENEVGSSTDSCNLVCETKDILCSKKPLII</sequence>
<dbReference type="Proteomes" id="UP000203507">
    <property type="component" value="Segment"/>
</dbReference>
<dbReference type="RefSeq" id="YP_009362453.1">
    <property type="nucleotide sequence ID" value="NC_034618.1"/>
</dbReference>
<evidence type="ECO:0000313" key="3">
    <source>
        <dbReference type="Proteomes" id="UP000203507"/>
    </source>
</evidence>
<accession>A0A1X9T5G3</accession>
<protein>
    <submittedName>
        <fullName evidence="2">C-type lectin protein</fullName>
    </submittedName>
</protein>
<keyword evidence="1" id="KW-0472">Membrane</keyword>
<dbReference type="GeneID" id="32878278"/>
<name>A0A1X9T5G3_9VIRU</name>
<dbReference type="EMBL" id="KX832224">
    <property type="protein sequence ID" value="ARR28944.1"/>
    <property type="molecule type" value="Genomic_DNA"/>
</dbReference>
<keyword evidence="3" id="KW-1185">Reference proteome</keyword>
<reference evidence="2" key="1">
    <citation type="journal article" date="2017" name="Vet. Pathol.">
        <title>Ranid Herpesvirus 3 and Proliferative Dermatitis in Free-Ranging Wild Common Frogs (Rana Temporaria).</title>
        <authorList>
            <person name="Origgi F.C."/>
            <person name="Schmidt B.R."/>
            <person name="Lohmann P."/>
            <person name="Otten P."/>
            <person name="Akdesir E."/>
            <person name="Gaschen V."/>
            <person name="Aguilar-Bultet L."/>
            <person name="Wahli T."/>
            <person name="Sattler U."/>
            <person name="Stoffel M.H."/>
        </authorList>
    </citation>
    <scope>NUCLEOTIDE SEQUENCE [LARGE SCALE GENOMIC DNA]</scope>
    <source>
        <strain evidence="2">FO1_2015</strain>
    </source>
</reference>
<keyword evidence="1" id="KW-0812">Transmembrane</keyword>
<organism evidence="2">
    <name type="scientific">Ranid herpesvirus 3</name>
    <dbReference type="NCBI Taxonomy" id="1987509"/>
    <lineage>
        <taxon>Viruses</taxon>
        <taxon>Duplodnaviria</taxon>
        <taxon>Heunggongvirae</taxon>
        <taxon>Peploviricota</taxon>
        <taxon>Herviviricetes</taxon>
        <taxon>Herpesvirales</taxon>
        <taxon>Alloherpesviridae</taxon>
        <taxon>Batravirus</taxon>
        <taxon>Batravirus ranidallo3</taxon>
    </lineage>
</organism>
<dbReference type="KEGG" id="vg:32878278"/>
<keyword evidence="1" id="KW-1133">Transmembrane helix</keyword>
<evidence type="ECO:0000256" key="1">
    <source>
        <dbReference type="SAM" id="Phobius"/>
    </source>
</evidence>
<evidence type="ECO:0000313" key="2">
    <source>
        <dbReference type="EMBL" id="ARR28944.1"/>
    </source>
</evidence>
<feature type="transmembrane region" description="Helical" evidence="1">
    <location>
        <begin position="6"/>
        <end position="26"/>
    </location>
</feature>